<evidence type="ECO:0000313" key="22">
    <source>
        <dbReference type="Proteomes" id="UP000643207"/>
    </source>
</evidence>
<keyword evidence="14 19" id="KW-1133">Transmembrane helix</keyword>
<dbReference type="Gene3D" id="3.30.565.10">
    <property type="entry name" value="Histidine kinase-like ATPase, C-terminal domain"/>
    <property type="match status" value="1"/>
</dbReference>
<dbReference type="InterPro" id="IPR005467">
    <property type="entry name" value="His_kinase_dom"/>
</dbReference>
<evidence type="ECO:0000256" key="2">
    <source>
        <dbReference type="ARBA" id="ARBA00004429"/>
    </source>
</evidence>
<evidence type="ECO:0000256" key="5">
    <source>
        <dbReference type="ARBA" id="ARBA00022448"/>
    </source>
</evidence>
<dbReference type="NCBIfam" id="TIGR02966">
    <property type="entry name" value="phoR_proteo"/>
    <property type="match status" value="1"/>
</dbReference>
<dbReference type="GO" id="GO:0016036">
    <property type="term" value="P:cellular response to phosphate starvation"/>
    <property type="evidence" value="ECO:0007669"/>
    <property type="project" value="TreeGrafter"/>
</dbReference>
<dbReference type="GO" id="GO:0000155">
    <property type="term" value="F:phosphorelay sensor kinase activity"/>
    <property type="evidence" value="ECO:0007669"/>
    <property type="project" value="InterPro"/>
</dbReference>
<evidence type="ECO:0000256" key="13">
    <source>
        <dbReference type="ARBA" id="ARBA00022840"/>
    </source>
</evidence>
<evidence type="ECO:0000256" key="15">
    <source>
        <dbReference type="ARBA" id="ARBA00023012"/>
    </source>
</evidence>
<dbReference type="EMBL" id="JAERRA010000002">
    <property type="protein sequence ID" value="MBL0720493.1"/>
    <property type="molecule type" value="Genomic_DNA"/>
</dbReference>
<evidence type="ECO:0000256" key="18">
    <source>
        <dbReference type="SAM" id="MobiDB-lite"/>
    </source>
</evidence>
<feature type="transmembrane region" description="Helical" evidence="19">
    <location>
        <begin position="31"/>
        <end position="50"/>
    </location>
</feature>
<dbReference type="SUPFAM" id="SSF55874">
    <property type="entry name" value="ATPase domain of HSP90 chaperone/DNA topoisomerase II/histidine kinase"/>
    <property type="match status" value="1"/>
</dbReference>
<keyword evidence="13" id="KW-0067">ATP-binding</keyword>
<dbReference type="GO" id="GO:0005524">
    <property type="term" value="F:ATP binding"/>
    <property type="evidence" value="ECO:0007669"/>
    <property type="project" value="UniProtKB-KW"/>
</dbReference>
<organism evidence="21 22">
    <name type="scientific">Aquariibacter lacus</name>
    <dbReference type="NCBI Taxonomy" id="2801332"/>
    <lineage>
        <taxon>Bacteria</taxon>
        <taxon>Pseudomonadati</taxon>
        <taxon>Pseudomonadota</taxon>
        <taxon>Betaproteobacteria</taxon>
        <taxon>Burkholderiales</taxon>
        <taxon>Sphaerotilaceae</taxon>
        <taxon>Aquariibacter</taxon>
    </lineage>
</organism>
<dbReference type="Gene3D" id="3.30.450.20">
    <property type="entry name" value="PAS domain"/>
    <property type="match status" value="1"/>
</dbReference>
<keyword evidence="15" id="KW-0902">Two-component regulatory system</keyword>
<dbReference type="PANTHER" id="PTHR45453">
    <property type="entry name" value="PHOSPHATE REGULON SENSOR PROTEIN PHOR"/>
    <property type="match status" value="1"/>
</dbReference>
<dbReference type="Pfam" id="PF00512">
    <property type="entry name" value="HisKA"/>
    <property type="match status" value="1"/>
</dbReference>
<dbReference type="RefSeq" id="WP_201826974.1">
    <property type="nucleotide sequence ID" value="NZ_JAERRA010000002.1"/>
</dbReference>
<comment type="caution">
    <text evidence="21">The sequence shown here is derived from an EMBL/GenBank/DDBJ whole genome shotgun (WGS) entry which is preliminary data.</text>
</comment>
<dbReference type="PANTHER" id="PTHR45453:SF1">
    <property type="entry name" value="PHOSPHATE REGULON SENSOR PROTEIN PHOR"/>
    <property type="match status" value="1"/>
</dbReference>
<evidence type="ECO:0000259" key="20">
    <source>
        <dbReference type="PROSITE" id="PS50109"/>
    </source>
</evidence>
<sequence>MGWLLPRLLAGLLALLGGALAGYFLGEFAHLPMVSGLFGACAAVAVLVVLDTLRGLRLMQWLGESGRPSVPAKLGVWGEVAYRVERLLRQSEAQTRQERDRLQRFLSAIEASPNGVLLLDANEQIEWCNGVAAEHFGLDPQRDRLQRITNLVRAPVFVRHLQQGDYDRPVSFHGPDGSVLLTVLVRDYGEGRRLVLTQDITERERAEEMRRHFVANVSHEIRTPLTVLAGFIETLDNLPLTEAERKRVLGLMGQQTRRMQDLVSDLLALAKLEGSPRPPTDRWVEVGPLLDRVLGDARTLSRDRHPIRLEGEAPRGAQIAGNETELHSAVANLVTNAVRYTPEGGAISIAWRRLPEGGGELAVRDAGIGIAREHIPRLTERFYRVDLSRARDTGGTGLGLSIVKHVIQRHGGELEIESQPGRGSTFRLRLPPQRVRGAAGPATPLRLVHSEERPNQDAPDDDPSLRSASGA</sequence>
<keyword evidence="9" id="KW-0808">Transferase</keyword>
<evidence type="ECO:0000256" key="17">
    <source>
        <dbReference type="ARBA" id="ARBA00025207"/>
    </source>
</evidence>
<dbReference type="InterPro" id="IPR036890">
    <property type="entry name" value="HATPase_C_sf"/>
</dbReference>
<comment type="function">
    <text evidence="17">Member of the two-component regulatory system PhoR/PhoB involved in the phosphate regulon genes expression. PhoR may function as a membrane-associated protein kinase that phosphorylates PhoB in response to environmental signals.</text>
</comment>
<evidence type="ECO:0000256" key="11">
    <source>
        <dbReference type="ARBA" id="ARBA00022741"/>
    </source>
</evidence>
<dbReference type="InterPro" id="IPR035965">
    <property type="entry name" value="PAS-like_dom_sf"/>
</dbReference>
<dbReference type="FunFam" id="1.10.287.130:FF:000001">
    <property type="entry name" value="Two-component sensor histidine kinase"/>
    <property type="match status" value="1"/>
</dbReference>
<evidence type="ECO:0000256" key="7">
    <source>
        <dbReference type="ARBA" id="ARBA00022553"/>
    </source>
</evidence>
<dbReference type="Proteomes" id="UP000643207">
    <property type="component" value="Unassembled WGS sequence"/>
</dbReference>
<name>A0A9X0XIC8_9BURK</name>
<dbReference type="Pfam" id="PF02518">
    <property type="entry name" value="HATPase_c"/>
    <property type="match status" value="1"/>
</dbReference>
<evidence type="ECO:0000313" key="21">
    <source>
        <dbReference type="EMBL" id="MBL0720493.1"/>
    </source>
</evidence>
<proteinExistence type="predicted"/>
<dbReference type="FunFam" id="3.30.565.10:FF:000006">
    <property type="entry name" value="Sensor histidine kinase WalK"/>
    <property type="match status" value="1"/>
</dbReference>
<dbReference type="PRINTS" id="PR00344">
    <property type="entry name" value="BCTRLSENSOR"/>
</dbReference>
<dbReference type="GO" id="GO:0005886">
    <property type="term" value="C:plasma membrane"/>
    <property type="evidence" value="ECO:0007669"/>
    <property type="project" value="UniProtKB-SubCell"/>
</dbReference>
<feature type="region of interest" description="Disordered" evidence="18">
    <location>
        <begin position="416"/>
        <end position="471"/>
    </location>
</feature>
<dbReference type="Pfam" id="PF11808">
    <property type="entry name" value="PhoR"/>
    <property type="match status" value="1"/>
</dbReference>
<keyword evidence="5" id="KW-0813">Transport</keyword>
<evidence type="ECO:0000256" key="19">
    <source>
        <dbReference type="SAM" id="Phobius"/>
    </source>
</evidence>
<dbReference type="GO" id="GO:0006817">
    <property type="term" value="P:phosphate ion transport"/>
    <property type="evidence" value="ECO:0007669"/>
    <property type="project" value="UniProtKB-KW"/>
</dbReference>
<evidence type="ECO:0000256" key="12">
    <source>
        <dbReference type="ARBA" id="ARBA00022777"/>
    </source>
</evidence>
<feature type="domain" description="Histidine kinase" evidence="20">
    <location>
        <begin position="216"/>
        <end position="434"/>
    </location>
</feature>
<dbReference type="InterPro" id="IPR021766">
    <property type="entry name" value="PhoR_N"/>
</dbReference>
<dbReference type="SUPFAM" id="SSF55785">
    <property type="entry name" value="PYP-like sensor domain (PAS domain)"/>
    <property type="match status" value="1"/>
</dbReference>
<dbReference type="InterPro" id="IPR036097">
    <property type="entry name" value="HisK_dim/P_sf"/>
</dbReference>
<dbReference type="InterPro" id="IPR003661">
    <property type="entry name" value="HisK_dim/P_dom"/>
</dbReference>
<accession>A0A9X0XIC8</accession>
<dbReference type="SMART" id="SM00387">
    <property type="entry name" value="HATPase_c"/>
    <property type="match status" value="1"/>
</dbReference>
<dbReference type="InterPro" id="IPR000014">
    <property type="entry name" value="PAS"/>
</dbReference>
<evidence type="ECO:0000256" key="3">
    <source>
        <dbReference type="ARBA" id="ARBA00012438"/>
    </source>
</evidence>
<keyword evidence="6" id="KW-1003">Cell membrane</keyword>
<comment type="catalytic activity">
    <reaction evidence="1">
        <text>ATP + protein L-histidine = ADP + protein N-phospho-L-histidine.</text>
        <dbReference type="EC" id="2.7.13.3"/>
    </reaction>
</comment>
<dbReference type="GO" id="GO:0004721">
    <property type="term" value="F:phosphoprotein phosphatase activity"/>
    <property type="evidence" value="ECO:0007669"/>
    <property type="project" value="InterPro"/>
</dbReference>
<keyword evidence="8" id="KW-0592">Phosphate transport</keyword>
<keyword evidence="22" id="KW-1185">Reference proteome</keyword>
<dbReference type="Gene3D" id="1.10.287.130">
    <property type="match status" value="1"/>
</dbReference>
<evidence type="ECO:0000256" key="8">
    <source>
        <dbReference type="ARBA" id="ARBA00022592"/>
    </source>
</evidence>
<keyword evidence="7" id="KW-0597">Phosphoprotein</keyword>
<dbReference type="EC" id="2.7.13.3" evidence="3"/>
<keyword evidence="12 21" id="KW-0418">Kinase</keyword>
<dbReference type="InterPro" id="IPR014310">
    <property type="entry name" value="Sig_transdc_His_kinase_PhoR"/>
</dbReference>
<reference evidence="21 22" key="1">
    <citation type="submission" date="2021-01" db="EMBL/GenBank/DDBJ databases">
        <title>Piscinibacter sp. Jin2 Genome sequencing and assembly.</title>
        <authorList>
            <person name="Kim I."/>
        </authorList>
    </citation>
    <scope>NUCLEOTIDE SEQUENCE [LARGE SCALE GENOMIC DNA]</scope>
    <source>
        <strain evidence="21 22">Jin2</strain>
    </source>
</reference>
<comment type="subcellular location">
    <subcellularLocation>
        <location evidence="2">Cell inner membrane</location>
        <topology evidence="2">Multi-pass membrane protein</topology>
    </subcellularLocation>
</comment>
<keyword evidence="10 19" id="KW-0812">Transmembrane</keyword>
<evidence type="ECO:0000256" key="1">
    <source>
        <dbReference type="ARBA" id="ARBA00000085"/>
    </source>
</evidence>
<evidence type="ECO:0000256" key="6">
    <source>
        <dbReference type="ARBA" id="ARBA00022475"/>
    </source>
</evidence>
<evidence type="ECO:0000256" key="14">
    <source>
        <dbReference type="ARBA" id="ARBA00022989"/>
    </source>
</evidence>
<protein>
    <recommendedName>
        <fullName evidence="4">Phosphate regulon sensor protein PhoR</fullName>
        <ecNumber evidence="3">2.7.13.3</ecNumber>
    </recommendedName>
</protein>
<evidence type="ECO:0000256" key="4">
    <source>
        <dbReference type="ARBA" id="ARBA00019665"/>
    </source>
</evidence>
<evidence type="ECO:0000256" key="9">
    <source>
        <dbReference type="ARBA" id="ARBA00022679"/>
    </source>
</evidence>
<gene>
    <name evidence="21" type="primary">phoR</name>
    <name evidence="21" type="ORF">JI742_11410</name>
</gene>
<dbReference type="InterPro" id="IPR004358">
    <property type="entry name" value="Sig_transdc_His_kin-like_C"/>
</dbReference>
<dbReference type="SMART" id="SM00388">
    <property type="entry name" value="HisKA"/>
    <property type="match status" value="1"/>
</dbReference>
<dbReference type="InterPro" id="IPR003594">
    <property type="entry name" value="HATPase_dom"/>
</dbReference>
<dbReference type="CDD" id="cd00082">
    <property type="entry name" value="HisKA"/>
    <property type="match status" value="1"/>
</dbReference>
<dbReference type="AlphaFoldDB" id="A0A9X0XIC8"/>
<dbReference type="Pfam" id="PF13188">
    <property type="entry name" value="PAS_8"/>
    <property type="match status" value="1"/>
</dbReference>
<keyword evidence="11" id="KW-0547">Nucleotide-binding</keyword>
<dbReference type="InterPro" id="IPR050351">
    <property type="entry name" value="BphY/WalK/GraS-like"/>
</dbReference>
<dbReference type="PROSITE" id="PS50109">
    <property type="entry name" value="HIS_KIN"/>
    <property type="match status" value="1"/>
</dbReference>
<dbReference type="SUPFAM" id="SSF47384">
    <property type="entry name" value="Homodimeric domain of signal transducing histidine kinase"/>
    <property type="match status" value="1"/>
</dbReference>
<evidence type="ECO:0000256" key="16">
    <source>
        <dbReference type="ARBA" id="ARBA00023136"/>
    </source>
</evidence>
<evidence type="ECO:0000256" key="10">
    <source>
        <dbReference type="ARBA" id="ARBA00022692"/>
    </source>
</evidence>
<keyword evidence="16 19" id="KW-0472">Membrane</keyword>